<organism evidence="3 4">
    <name type="scientific">Cynoglossus semilaevis</name>
    <name type="common">Tongue sole</name>
    <dbReference type="NCBI Taxonomy" id="244447"/>
    <lineage>
        <taxon>Eukaryota</taxon>
        <taxon>Metazoa</taxon>
        <taxon>Chordata</taxon>
        <taxon>Craniata</taxon>
        <taxon>Vertebrata</taxon>
        <taxon>Euteleostomi</taxon>
        <taxon>Actinopterygii</taxon>
        <taxon>Neopterygii</taxon>
        <taxon>Teleostei</taxon>
        <taxon>Neoteleostei</taxon>
        <taxon>Acanthomorphata</taxon>
        <taxon>Carangaria</taxon>
        <taxon>Pleuronectiformes</taxon>
        <taxon>Pleuronectoidei</taxon>
        <taxon>Cynoglossidae</taxon>
        <taxon>Cynoglossinae</taxon>
        <taxon>Cynoglossus</taxon>
    </lineage>
</organism>
<keyword evidence="4" id="KW-1185">Reference proteome</keyword>
<keyword evidence="2" id="KW-1133">Transmembrane helix</keyword>
<dbReference type="AlphaFoldDB" id="A0A3P8WC20"/>
<accession>A0A3P8WC20</accession>
<feature type="transmembrane region" description="Helical" evidence="2">
    <location>
        <begin position="139"/>
        <end position="159"/>
    </location>
</feature>
<feature type="region of interest" description="Disordered" evidence="1">
    <location>
        <begin position="64"/>
        <end position="91"/>
    </location>
</feature>
<dbReference type="InParanoid" id="A0A3P8WC20"/>
<feature type="compositionally biased region" description="Polar residues" evidence="1">
    <location>
        <begin position="64"/>
        <end position="82"/>
    </location>
</feature>
<dbReference type="STRING" id="244447.ENSCSEP00000024214"/>
<dbReference type="Proteomes" id="UP000265120">
    <property type="component" value="Chromosome 11"/>
</dbReference>
<reference evidence="3" key="2">
    <citation type="submission" date="2025-08" db="UniProtKB">
        <authorList>
            <consortium name="Ensembl"/>
        </authorList>
    </citation>
    <scope>IDENTIFICATION</scope>
</reference>
<reference evidence="3" key="3">
    <citation type="submission" date="2025-09" db="UniProtKB">
        <authorList>
            <consortium name="Ensembl"/>
        </authorList>
    </citation>
    <scope>IDENTIFICATION</scope>
</reference>
<name>A0A3P8WC20_CYNSE</name>
<keyword evidence="2" id="KW-0812">Transmembrane</keyword>
<feature type="transmembrane region" description="Helical" evidence="2">
    <location>
        <begin position="171"/>
        <end position="191"/>
    </location>
</feature>
<evidence type="ECO:0000313" key="3">
    <source>
        <dbReference type="Ensembl" id="ENSCSEP00000024214.1"/>
    </source>
</evidence>
<dbReference type="Ensembl" id="ENSCSET00000024540.1">
    <property type="protein sequence ID" value="ENSCSEP00000024214.1"/>
    <property type="gene ID" value="ENSCSEG00000015455.1"/>
</dbReference>
<dbReference type="OMA" id="RVYNPNM"/>
<evidence type="ECO:0000256" key="2">
    <source>
        <dbReference type="SAM" id="Phobius"/>
    </source>
</evidence>
<evidence type="ECO:0000313" key="4">
    <source>
        <dbReference type="Proteomes" id="UP000265120"/>
    </source>
</evidence>
<reference evidence="3 4" key="1">
    <citation type="journal article" date="2014" name="Nat. Genet.">
        <title>Whole-genome sequence of a flatfish provides insights into ZW sex chromosome evolution and adaptation to a benthic lifestyle.</title>
        <authorList>
            <person name="Chen S."/>
            <person name="Zhang G."/>
            <person name="Shao C."/>
            <person name="Huang Q."/>
            <person name="Liu G."/>
            <person name="Zhang P."/>
            <person name="Song W."/>
            <person name="An N."/>
            <person name="Chalopin D."/>
            <person name="Volff J.N."/>
            <person name="Hong Y."/>
            <person name="Li Q."/>
            <person name="Sha Z."/>
            <person name="Zhou H."/>
            <person name="Xie M."/>
            <person name="Yu Q."/>
            <person name="Liu Y."/>
            <person name="Xiang H."/>
            <person name="Wang N."/>
            <person name="Wu K."/>
            <person name="Yang C."/>
            <person name="Zhou Q."/>
            <person name="Liao X."/>
            <person name="Yang L."/>
            <person name="Hu Q."/>
            <person name="Zhang J."/>
            <person name="Meng L."/>
            <person name="Jin L."/>
            <person name="Tian Y."/>
            <person name="Lian J."/>
            <person name="Yang J."/>
            <person name="Miao G."/>
            <person name="Liu S."/>
            <person name="Liang Z."/>
            <person name="Yan F."/>
            <person name="Li Y."/>
            <person name="Sun B."/>
            <person name="Zhang H."/>
            <person name="Zhang J."/>
            <person name="Zhu Y."/>
            <person name="Du M."/>
            <person name="Zhao Y."/>
            <person name="Schartl M."/>
            <person name="Tang Q."/>
            <person name="Wang J."/>
        </authorList>
    </citation>
    <scope>NUCLEOTIDE SEQUENCE</scope>
</reference>
<protein>
    <submittedName>
        <fullName evidence="3">Uncharacterized protein</fullName>
    </submittedName>
</protein>
<sequence>MAQTQNVTTPAMTPALKSTQTTGNVILFNTTVSSGNESGTTYTSAITSVSLTSEETTVHLQTSQSTAIMTQQKHSTSLTTPGTQTQPSTVLTTTSQTTAGYTSIVTSTAVISTANSSHTVNTTSDSKDRITHGKSEASLSIYMSYISILLLTHAFFIVSSGSGLSDSERNMTVVFTVGLGAFLVTLVVIMLHRYKHRVQYFHQPLNDSVITGKKNDDTLVISGGLYDSHPIYDNVPTAQEEQPHFRLSLMGEEEVTVRGNSAVVILQVIINI</sequence>
<keyword evidence="2" id="KW-0472">Membrane</keyword>
<proteinExistence type="predicted"/>
<evidence type="ECO:0000256" key="1">
    <source>
        <dbReference type="SAM" id="MobiDB-lite"/>
    </source>
</evidence>
<dbReference type="GeneTree" id="ENSGT00970000193581"/>